<dbReference type="AlphaFoldDB" id="A0A4S2C7K4"/>
<dbReference type="PANTHER" id="PTHR34987:SF4">
    <property type="entry name" value="ALPHA-L-RHAMNOSIDASE C-TERMINAL DOMAIN-CONTAINING PROTEIN"/>
    <property type="match status" value="1"/>
</dbReference>
<dbReference type="Pfam" id="PF21104">
    <property type="entry name" value="Glyco_hydro_78_N"/>
    <property type="match status" value="1"/>
</dbReference>
<dbReference type="RefSeq" id="WP_010738530.1">
    <property type="nucleotide sequence ID" value="NZ_AP027299.1"/>
</dbReference>
<comment type="caution">
    <text evidence="1">The sequence shown here is derived from an EMBL/GenBank/DDBJ whole genome shotgun (WGS) entry which is preliminary data.</text>
</comment>
<dbReference type="PANTHER" id="PTHR34987">
    <property type="entry name" value="C, PUTATIVE (AFU_ORTHOLOGUE AFUA_3G02880)-RELATED"/>
    <property type="match status" value="1"/>
</dbReference>
<dbReference type="InterPro" id="IPR035396">
    <property type="entry name" value="Bac_rhamnosid6H"/>
</dbReference>
<dbReference type="Gene3D" id="1.50.10.10">
    <property type="match status" value="1"/>
</dbReference>
<dbReference type="InterPro" id="IPR049164">
    <property type="entry name" value="Glyco_hydro_78_N"/>
</dbReference>
<dbReference type="InterPro" id="IPR012341">
    <property type="entry name" value="6hp_glycosidase-like_sf"/>
</dbReference>
<reference evidence="1 2" key="1">
    <citation type="submission" date="2019-05" db="EMBL/GenBank/DDBJ databases">
        <authorList>
            <consortium name="Pathogen Informatics"/>
        </authorList>
    </citation>
    <scope>NUCLEOTIDE SEQUENCE [LARGE SCALE GENOMIC DNA]</scope>
    <source>
        <strain evidence="1 2">NCTC12204</strain>
    </source>
</reference>
<dbReference type="InterPro" id="IPR008928">
    <property type="entry name" value="6-hairpin_glycosidase_sf"/>
</dbReference>
<dbReference type="GO" id="GO:0005975">
    <property type="term" value="P:carbohydrate metabolic process"/>
    <property type="evidence" value="ECO:0007669"/>
    <property type="project" value="InterPro"/>
</dbReference>
<sequence>MAFTFQINQDVRWEKDEALLTKAQQHVPNLLKTKIEPVAITEVVEDPHGLNGYSAINSDKEITQLADYTLKRDEAIILDLGDHYVGHFSLSIDSVGSPMDAPLYLQLKFAEVPAELAADSSAYDGWLSKSWIQEEFIHLDVLPARLELPRRYSCRYIELKVLDTSPKWQASFSDPLFIAESCVSLDQLPKPVIADEELASIYQVSVKTLFDCMQEVFEDGPKRDRRLWIGDLRLQALANYATFGDLALTKRCLYLFGGMTTSEGKIPANVFTAPQLTPDDTFLFDYSLFFAVILADFYHQTKDSVVLQDLYPVAKKQMELALTCVDEEGRLNLLEEWPVFIDWSNEFEKSTAGQAVLIYAMKRFNQLAEQMKDPQLSHYQETTEKLIAFAKQQLFDEEQKQFIIETTGEINVASQVWMVLAEVFDQPMNREILETMIAHHFPITGIATPYMYHHVVEALFVAGLQEEAIQLMKNYWGKMIQLGADTFWEAFKPEEPDFSPYGSPIISSYCHAWSCTPAYLIEKYLN</sequence>
<evidence type="ECO:0000313" key="1">
    <source>
        <dbReference type="EMBL" id="VTQ59281.1"/>
    </source>
</evidence>
<accession>A0A4S2C7K4</accession>
<gene>
    <name evidence="1" type="ORF">NCTC12204_00350</name>
</gene>
<dbReference type="Pfam" id="PF17389">
    <property type="entry name" value="Bac_rhamnosid6H"/>
    <property type="match status" value="1"/>
</dbReference>
<name>A0A4S2C7K4_ENTHR</name>
<dbReference type="Proteomes" id="UP000352698">
    <property type="component" value="Unassembled WGS sequence"/>
</dbReference>
<dbReference type="SUPFAM" id="SSF48208">
    <property type="entry name" value="Six-hairpin glycosidases"/>
    <property type="match status" value="1"/>
</dbReference>
<protein>
    <submittedName>
        <fullName evidence="1">Alpha-L-rhamnosidase</fullName>
    </submittedName>
</protein>
<proteinExistence type="predicted"/>
<evidence type="ECO:0000313" key="2">
    <source>
        <dbReference type="Proteomes" id="UP000352698"/>
    </source>
</evidence>
<dbReference type="EMBL" id="CABEEP010000001">
    <property type="protein sequence ID" value="VTQ59281.1"/>
    <property type="molecule type" value="Genomic_DNA"/>
</dbReference>
<organism evidence="1 2">
    <name type="scientific">Enterococcus hirae</name>
    <dbReference type="NCBI Taxonomy" id="1354"/>
    <lineage>
        <taxon>Bacteria</taxon>
        <taxon>Bacillati</taxon>
        <taxon>Bacillota</taxon>
        <taxon>Bacilli</taxon>
        <taxon>Lactobacillales</taxon>
        <taxon>Enterococcaceae</taxon>
        <taxon>Enterococcus</taxon>
    </lineage>
</organism>